<dbReference type="AlphaFoldDB" id="A0A6C0C844"/>
<protein>
    <submittedName>
        <fullName evidence="2">Uncharacterized protein</fullName>
    </submittedName>
</protein>
<proteinExistence type="predicted"/>
<accession>A0A6C0C844</accession>
<name>A0A6C0C844_9ZZZZ</name>
<feature type="transmembrane region" description="Helical" evidence="1">
    <location>
        <begin position="12"/>
        <end position="35"/>
    </location>
</feature>
<keyword evidence="1" id="KW-0812">Transmembrane</keyword>
<organism evidence="2">
    <name type="scientific">viral metagenome</name>
    <dbReference type="NCBI Taxonomy" id="1070528"/>
    <lineage>
        <taxon>unclassified sequences</taxon>
        <taxon>metagenomes</taxon>
        <taxon>organismal metagenomes</taxon>
    </lineage>
</organism>
<sequence length="186" mass="20053">MKEEGLFAGKNGWIFTGIILILVVIAFTVVVYFFITYKDDNAPYTFTKNLPMTNSTTPGTNIYDAKCNDGAFVTSFNSNVDKGINQLSAACSNKEILGPFGSSLAGVPGNDVRSESGFTKVNVWYDNRVNGMNVFNGNEFHTIGTLIGNENVQDCGADGRIVGLIGNGDGLVSNLGMICGYKYKQQ</sequence>
<dbReference type="EMBL" id="MN739352">
    <property type="protein sequence ID" value="QHS99924.1"/>
    <property type="molecule type" value="Genomic_DNA"/>
</dbReference>
<evidence type="ECO:0000313" key="2">
    <source>
        <dbReference type="EMBL" id="QHS99924.1"/>
    </source>
</evidence>
<keyword evidence="1" id="KW-1133">Transmembrane helix</keyword>
<keyword evidence="1" id="KW-0472">Membrane</keyword>
<reference evidence="2" key="1">
    <citation type="journal article" date="2020" name="Nature">
        <title>Giant virus diversity and host interactions through global metagenomics.</title>
        <authorList>
            <person name="Schulz F."/>
            <person name="Roux S."/>
            <person name="Paez-Espino D."/>
            <person name="Jungbluth S."/>
            <person name="Walsh D.A."/>
            <person name="Denef V.J."/>
            <person name="McMahon K.D."/>
            <person name="Konstantinidis K.T."/>
            <person name="Eloe-Fadrosh E.A."/>
            <person name="Kyrpides N.C."/>
            <person name="Woyke T."/>
        </authorList>
    </citation>
    <scope>NUCLEOTIDE SEQUENCE</scope>
    <source>
        <strain evidence="2">GVMAG-M-3300020192-26</strain>
    </source>
</reference>
<evidence type="ECO:0000256" key="1">
    <source>
        <dbReference type="SAM" id="Phobius"/>
    </source>
</evidence>